<dbReference type="SUPFAM" id="SSF56091">
    <property type="entry name" value="DNA ligase/mRNA capping enzyme, catalytic domain"/>
    <property type="match status" value="1"/>
</dbReference>
<dbReference type="Gene3D" id="2.40.50.140">
    <property type="entry name" value="Nucleic acid-binding proteins"/>
    <property type="match status" value="1"/>
</dbReference>
<dbReference type="InterPro" id="IPR050191">
    <property type="entry name" value="ATP-dep_DNA_ligase"/>
</dbReference>
<evidence type="ECO:0000256" key="4">
    <source>
        <dbReference type="ARBA" id="ARBA00022705"/>
    </source>
</evidence>
<dbReference type="CDD" id="cd07897">
    <property type="entry name" value="Adenylation_DNA_ligase_Bac1"/>
    <property type="match status" value="1"/>
</dbReference>
<accession>A0A147GPT4</accession>
<keyword evidence="6" id="KW-0547">Nucleotide-binding</keyword>
<name>A0A147GPT4_9BURK</name>
<evidence type="ECO:0000313" key="16">
    <source>
        <dbReference type="Proteomes" id="UP000072741"/>
    </source>
</evidence>
<dbReference type="OrthoDB" id="9767858at2"/>
<keyword evidence="2 15" id="KW-0436">Ligase</keyword>
<reference evidence="15 16" key="1">
    <citation type="journal article" date="2016" name="Front. Microbiol.">
        <title>Genomic Resource of Rice Seed Associated Bacteria.</title>
        <authorList>
            <person name="Midha S."/>
            <person name="Bansal K."/>
            <person name="Sharma S."/>
            <person name="Kumar N."/>
            <person name="Patil P.P."/>
            <person name="Chaudhry V."/>
            <person name="Patil P.B."/>
        </authorList>
    </citation>
    <scope>NUCLEOTIDE SEQUENCE [LARGE SCALE GENOMIC DNA]</scope>
    <source>
        <strain evidence="15 16">NS331</strain>
    </source>
</reference>
<dbReference type="CDD" id="cd07972">
    <property type="entry name" value="OBF_DNA_ligase_Arch_LigB"/>
    <property type="match status" value="1"/>
</dbReference>
<evidence type="ECO:0000256" key="5">
    <source>
        <dbReference type="ARBA" id="ARBA00022723"/>
    </source>
</evidence>
<dbReference type="GO" id="GO:0005524">
    <property type="term" value="F:ATP binding"/>
    <property type="evidence" value="ECO:0007669"/>
    <property type="project" value="UniProtKB-KW"/>
</dbReference>
<dbReference type="AlphaFoldDB" id="A0A147GPT4"/>
<dbReference type="GO" id="GO:0006310">
    <property type="term" value="P:DNA recombination"/>
    <property type="evidence" value="ECO:0007669"/>
    <property type="project" value="UniProtKB-KW"/>
</dbReference>
<dbReference type="PANTHER" id="PTHR45674">
    <property type="entry name" value="DNA LIGASE 1/3 FAMILY MEMBER"/>
    <property type="match status" value="1"/>
</dbReference>
<dbReference type="Pfam" id="PF01068">
    <property type="entry name" value="DNA_ligase_A_M"/>
    <property type="match status" value="2"/>
</dbReference>
<evidence type="ECO:0000256" key="1">
    <source>
        <dbReference type="ARBA" id="ARBA00012727"/>
    </source>
</evidence>
<evidence type="ECO:0000256" key="13">
    <source>
        <dbReference type="ARBA" id="ARBA00034003"/>
    </source>
</evidence>
<dbReference type="InterPro" id="IPR036599">
    <property type="entry name" value="DNA_ligase_N_sf"/>
</dbReference>
<comment type="caution">
    <text evidence="15">The sequence shown here is derived from an EMBL/GenBank/DDBJ whole genome shotgun (WGS) entry which is preliminary data.</text>
</comment>
<dbReference type="RefSeq" id="WP_058643290.1">
    <property type="nucleotide sequence ID" value="NZ_LDSL01000118.1"/>
</dbReference>
<comment type="catalytic activity">
    <reaction evidence="13">
        <text>ATP + (deoxyribonucleotide)n-3'-hydroxyl + 5'-phospho-(deoxyribonucleotide)m = (deoxyribonucleotide)n+m + AMP + diphosphate.</text>
        <dbReference type="EC" id="6.5.1.1"/>
    </reaction>
</comment>
<organism evidence="15 16">
    <name type="scientific">Pseudacidovorax intermedius</name>
    <dbReference type="NCBI Taxonomy" id="433924"/>
    <lineage>
        <taxon>Bacteria</taxon>
        <taxon>Pseudomonadati</taxon>
        <taxon>Pseudomonadota</taxon>
        <taxon>Betaproteobacteria</taxon>
        <taxon>Burkholderiales</taxon>
        <taxon>Comamonadaceae</taxon>
        <taxon>Pseudacidovorax</taxon>
    </lineage>
</organism>
<dbReference type="PATRIC" id="fig|433924.3.peg.511"/>
<dbReference type="InterPro" id="IPR012309">
    <property type="entry name" value="DNA_ligase_ATP-dep_C"/>
</dbReference>
<proteinExistence type="predicted"/>
<keyword evidence="10" id="KW-0233">DNA recombination</keyword>
<evidence type="ECO:0000256" key="10">
    <source>
        <dbReference type="ARBA" id="ARBA00023172"/>
    </source>
</evidence>
<dbReference type="GO" id="GO:0051301">
    <property type="term" value="P:cell division"/>
    <property type="evidence" value="ECO:0007669"/>
    <property type="project" value="UniProtKB-KW"/>
</dbReference>
<keyword evidence="3" id="KW-0132">Cell division</keyword>
<dbReference type="GO" id="GO:0003910">
    <property type="term" value="F:DNA ligase (ATP) activity"/>
    <property type="evidence" value="ECO:0007669"/>
    <property type="project" value="UniProtKB-EC"/>
</dbReference>
<dbReference type="EMBL" id="LDSL01000118">
    <property type="protein sequence ID" value="KTT17013.1"/>
    <property type="molecule type" value="Genomic_DNA"/>
</dbReference>
<dbReference type="Proteomes" id="UP000072741">
    <property type="component" value="Unassembled WGS sequence"/>
</dbReference>
<evidence type="ECO:0000256" key="12">
    <source>
        <dbReference type="ARBA" id="ARBA00023306"/>
    </source>
</evidence>
<sequence length="570" mass="62633">MKAFAALYRELDASTSNLVKQAALQRYLRAAPPRDAAWAVYFLAGGKPRQLVPVKLLRLLAQEAAGLPEWLFVESYEAVGDLAETIALLLPPSDGTHELGLADWVEQHLLPLRGAPAEGLPDTLRAQWRLLAPEERLVYFKLITGAFRVGVSKLQVTQALAAVGGLDAKRVAQRLMGYTHIGARPGEADYAALIAPEGADGEGPAISGGQPYPFFLAHPFNEPLERFDELLGPPSGWQVEWKWDGIRAQVVCRGGQAWIWSRGEELVSDRFPELAALGDVLPDGTVLDGEIVVWRDGPVGAEPAAAAGVAPVPARTAGRVQPFAELQKRIGRKTLGPKLLRDLPVVLLAYDLLEEAGQDLRPLPQHQRRARLEALLAEVNHPVLRPSPVLTGDSWADLARQREAARSLGVEGFMLKRRDAQYGVGRTKDVGLWWKWKIDPLTVDAVLIYAQRGHGRRASLYSDYTFAVWDGPPGQEGRQLVPFAKAYSGLTDAEMAKVDAIIRKTTIESFGPVRSVRPTLVFELGFEGIARSPRHKSGIATRFPRMLRWRLDKPVEEADTLQTLQALLPA</sequence>
<dbReference type="InterPro" id="IPR026333">
    <property type="entry name" value="ATP_dep_DNA_lig_pp_1105_fam"/>
</dbReference>
<keyword evidence="8" id="KW-0067">ATP-binding</keyword>
<dbReference type="InterPro" id="IPR012310">
    <property type="entry name" value="DNA_ligase_ATP-dep_cent"/>
</dbReference>
<dbReference type="NCBIfam" id="NF006701">
    <property type="entry name" value="PRK09247.1"/>
    <property type="match status" value="1"/>
</dbReference>
<dbReference type="PANTHER" id="PTHR45674:SF13">
    <property type="entry name" value="DNA LIGASE-RELATED"/>
    <property type="match status" value="1"/>
</dbReference>
<protein>
    <recommendedName>
        <fullName evidence="1">DNA ligase (ATP)</fullName>
        <ecNumber evidence="1">6.5.1.1</ecNumber>
    </recommendedName>
</protein>
<dbReference type="InterPro" id="IPR012308">
    <property type="entry name" value="DNA_ligase_ATP-dep_N"/>
</dbReference>
<keyword evidence="9" id="KW-0460">Magnesium</keyword>
<dbReference type="InterPro" id="IPR016059">
    <property type="entry name" value="DNA_ligase_ATP-dep_CS"/>
</dbReference>
<dbReference type="PROSITE" id="PS50160">
    <property type="entry name" value="DNA_LIGASE_A3"/>
    <property type="match status" value="1"/>
</dbReference>
<keyword evidence="16" id="KW-1185">Reference proteome</keyword>
<dbReference type="GO" id="GO:0046872">
    <property type="term" value="F:metal ion binding"/>
    <property type="evidence" value="ECO:0007669"/>
    <property type="project" value="UniProtKB-KW"/>
</dbReference>
<evidence type="ECO:0000256" key="7">
    <source>
        <dbReference type="ARBA" id="ARBA00022763"/>
    </source>
</evidence>
<evidence type="ECO:0000256" key="3">
    <source>
        <dbReference type="ARBA" id="ARBA00022618"/>
    </source>
</evidence>
<gene>
    <name evidence="15" type="ORF">NS331_17785</name>
</gene>
<keyword evidence="5" id="KW-0479">Metal-binding</keyword>
<evidence type="ECO:0000256" key="9">
    <source>
        <dbReference type="ARBA" id="ARBA00022842"/>
    </source>
</evidence>
<dbReference type="Pfam" id="PF04675">
    <property type="entry name" value="DNA_ligase_A_N"/>
    <property type="match status" value="1"/>
</dbReference>
<dbReference type="Gene3D" id="3.30.470.30">
    <property type="entry name" value="DNA ligase/mRNA capping enzyme"/>
    <property type="match status" value="1"/>
</dbReference>
<dbReference type="GO" id="GO:0006260">
    <property type="term" value="P:DNA replication"/>
    <property type="evidence" value="ECO:0007669"/>
    <property type="project" value="UniProtKB-KW"/>
</dbReference>
<dbReference type="Pfam" id="PF04679">
    <property type="entry name" value="DNA_ligase_A_C"/>
    <property type="match status" value="1"/>
</dbReference>
<dbReference type="PROSITE" id="PS00697">
    <property type="entry name" value="DNA_LIGASE_A1"/>
    <property type="match status" value="1"/>
</dbReference>
<evidence type="ECO:0000313" key="15">
    <source>
        <dbReference type="EMBL" id="KTT17013.1"/>
    </source>
</evidence>
<dbReference type="GO" id="GO:0003677">
    <property type="term" value="F:DNA binding"/>
    <property type="evidence" value="ECO:0007669"/>
    <property type="project" value="InterPro"/>
</dbReference>
<feature type="domain" description="ATP-dependent DNA ligase family profile" evidence="14">
    <location>
        <begin position="338"/>
        <end position="470"/>
    </location>
</feature>
<keyword evidence="4" id="KW-0235">DNA replication</keyword>
<evidence type="ECO:0000256" key="2">
    <source>
        <dbReference type="ARBA" id="ARBA00022598"/>
    </source>
</evidence>
<keyword evidence="12" id="KW-0131">Cell cycle</keyword>
<dbReference type="InterPro" id="IPR012340">
    <property type="entry name" value="NA-bd_OB-fold"/>
</dbReference>
<evidence type="ECO:0000256" key="8">
    <source>
        <dbReference type="ARBA" id="ARBA00022840"/>
    </source>
</evidence>
<dbReference type="SUPFAM" id="SSF50249">
    <property type="entry name" value="Nucleic acid-binding proteins"/>
    <property type="match status" value="1"/>
</dbReference>
<evidence type="ECO:0000259" key="14">
    <source>
        <dbReference type="PROSITE" id="PS50160"/>
    </source>
</evidence>
<evidence type="ECO:0000256" key="6">
    <source>
        <dbReference type="ARBA" id="ARBA00022741"/>
    </source>
</evidence>
<keyword evidence="11" id="KW-0234">DNA repair</keyword>
<dbReference type="Gene3D" id="1.10.3260.10">
    <property type="entry name" value="DNA ligase, ATP-dependent, N-terminal domain"/>
    <property type="match status" value="1"/>
</dbReference>
<keyword evidence="7" id="KW-0227">DNA damage</keyword>
<dbReference type="EC" id="6.5.1.1" evidence="1"/>
<dbReference type="GO" id="GO:0006281">
    <property type="term" value="P:DNA repair"/>
    <property type="evidence" value="ECO:0007669"/>
    <property type="project" value="UniProtKB-KW"/>
</dbReference>
<dbReference type="NCBIfam" id="TIGR04120">
    <property type="entry name" value="DNA_lig_bact"/>
    <property type="match status" value="1"/>
</dbReference>
<evidence type="ECO:0000256" key="11">
    <source>
        <dbReference type="ARBA" id="ARBA00023204"/>
    </source>
</evidence>